<organism evidence="3 4">
    <name type="scientific">Crocosphaera watsonii WH 8502</name>
    <dbReference type="NCBI Taxonomy" id="423474"/>
    <lineage>
        <taxon>Bacteria</taxon>
        <taxon>Bacillati</taxon>
        <taxon>Cyanobacteriota</taxon>
        <taxon>Cyanophyceae</taxon>
        <taxon>Oscillatoriophycideae</taxon>
        <taxon>Chroococcales</taxon>
        <taxon>Aphanothecaceae</taxon>
        <taxon>Crocosphaera</taxon>
    </lineage>
</organism>
<reference evidence="3 4" key="1">
    <citation type="submission" date="2013-01" db="EMBL/GenBank/DDBJ databases">
        <authorList>
            <person name="Bench S."/>
        </authorList>
    </citation>
    <scope>NUCLEOTIDE SEQUENCE [LARGE SCALE GENOMIC DNA]</scope>
    <source>
        <strain evidence="3 4">WH 8502</strain>
    </source>
</reference>
<dbReference type="SUPFAM" id="SSF53335">
    <property type="entry name" value="S-adenosyl-L-methionine-dependent methyltransferases"/>
    <property type="match status" value="1"/>
</dbReference>
<dbReference type="InterPro" id="IPR029063">
    <property type="entry name" value="SAM-dependent_MTases_sf"/>
</dbReference>
<dbReference type="PANTHER" id="PTHR43861">
    <property type="entry name" value="TRANS-ACONITATE 2-METHYLTRANSFERASE-RELATED"/>
    <property type="match status" value="1"/>
</dbReference>
<reference evidence="3 4" key="2">
    <citation type="submission" date="2013-09" db="EMBL/GenBank/DDBJ databases">
        <title>Whole genome comparison of six Crocosphaera watsonii strains with differing phenotypes.</title>
        <authorList>
            <person name="Bench S.R."/>
            <person name="Heller P."/>
            <person name="Frank I."/>
            <person name="Arciniega M."/>
            <person name="Shilova I.N."/>
            <person name="Zehr J.P."/>
        </authorList>
    </citation>
    <scope>NUCLEOTIDE SEQUENCE [LARGE SCALE GENOMIC DNA]</scope>
    <source>
        <strain evidence="3 4">WH 8502</strain>
    </source>
</reference>
<accession>T2IAV3</accession>
<dbReference type="InterPro" id="IPR041698">
    <property type="entry name" value="Methyltransf_25"/>
</dbReference>
<dbReference type="Gene3D" id="3.40.50.150">
    <property type="entry name" value="Vaccinia Virus protein VP39"/>
    <property type="match status" value="1"/>
</dbReference>
<feature type="domain" description="Methyltransferase" evidence="2">
    <location>
        <begin position="47"/>
        <end position="136"/>
    </location>
</feature>
<protein>
    <submittedName>
        <fullName evidence="3">SAM-dependent methyltransferase</fullName>
    </submittedName>
</protein>
<dbReference type="GO" id="GO:0032259">
    <property type="term" value="P:methylation"/>
    <property type="evidence" value="ECO:0007669"/>
    <property type="project" value="UniProtKB-KW"/>
</dbReference>
<dbReference type="Pfam" id="PF13649">
    <property type="entry name" value="Methyltransf_25"/>
    <property type="match status" value="1"/>
</dbReference>
<proteinExistence type="predicted"/>
<dbReference type="Proteomes" id="UP000018348">
    <property type="component" value="Unassembled WGS sequence"/>
</dbReference>
<sequence length="246" mass="28523">MKYSIQEHYQKLAQQYDDFWGTSSDFIDFLTQAIILNLQLKSTDILVDLGCGTGIYSKAITSQISLENKIICVDPSDKMLEKIPSNNNYQTLVKDAVEFAHEQGKYDKILIKEMIHHINDKEKLLQGLFDRLNEQGILLTILLPPTIEYPLFQQALSVYESVQPHYNNLVNICENIGFKTTVNFVEYAVSIPKENYFNMVKNRYMSLLSRFNDEEIKQGLTEMTEKYANLSNLEFCDRFVFLVAQK</sequence>
<name>T2IAV3_CROWT</name>
<dbReference type="CDD" id="cd02440">
    <property type="entry name" value="AdoMet_MTases"/>
    <property type="match status" value="1"/>
</dbReference>
<comment type="caution">
    <text evidence="3">The sequence shown here is derived from an EMBL/GenBank/DDBJ whole genome shotgun (WGS) entry which is preliminary data.</text>
</comment>
<dbReference type="EMBL" id="CAQK01000211">
    <property type="protein sequence ID" value="CCQ49959.1"/>
    <property type="molecule type" value="Genomic_DNA"/>
</dbReference>
<dbReference type="PANTHER" id="PTHR43861:SF3">
    <property type="entry name" value="PUTATIVE (AFU_ORTHOLOGUE AFUA_2G14390)-RELATED"/>
    <property type="match status" value="1"/>
</dbReference>
<gene>
    <name evidence="3" type="ORF">CWATWH8502_4552</name>
</gene>
<dbReference type="GO" id="GO:0008168">
    <property type="term" value="F:methyltransferase activity"/>
    <property type="evidence" value="ECO:0007669"/>
    <property type="project" value="UniProtKB-KW"/>
</dbReference>
<keyword evidence="1 3" id="KW-0808">Transferase</keyword>
<evidence type="ECO:0000259" key="2">
    <source>
        <dbReference type="Pfam" id="PF13649"/>
    </source>
</evidence>
<evidence type="ECO:0000313" key="3">
    <source>
        <dbReference type="EMBL" id="CCQ49959.1"/>
    </source>
</evidence>
<evidence type="ECO:0000313" key="4">
    <source>
        <dbReference type="Proteomes" id="UP000018348"/>
    </source>
</evidence>
<evidence type="ECO:0000256" key="1">
    <source>
        <dbReference type="ARBA" id="ARBA00022679"/>
    </source>
</evidence>
<dbReference type="RefSeq" id="WP_021829784.1">
    <property type="nucleotide sequence ID" value="NZ_CAQK01000211.1"/>
</dbReference>
<keyword evidence="3" id="KW-0489">Methyltransferase</keyword>
<dbReference type="AlphaFoldDB" id="T2IAV3"/>